<evidence type="ECO:0000313" key="1">
    <source>
        <dbReference type="EMBL" id="QHA00800.1"/>
    </source>
</evidence>
<protein>
    <recommendedName>
        <fullName evidence="3">CobQ/CobB/MinD/ParA nucleotide binding domain-containing protein</fullName>
    </recommendedName>
</protein>
<dbReference type="RefSeq" id="WP_019226470.1">
    <property type="nucleotide sequence ID" value="NZ_CP046996.1"/>
</dbReference>
<evidence type="ECO:0008006" key="3">
    <source>
        <dbReference type="Google" id="ProtNLM"/>
    </source>
</evidence>
<proteinExistence type="predicted"/>
<gene>
    <name evidence="1" type="ORF">GQ588_09215</name>
</gene>
<sequence>MQSARVTIFAGHYGSGKTSIAVNYALWLKKSHQKVTIADLDIVNPYFRTKDSAQMLKRSGIKLISSDYANSNVDIPAVPGEINAIFDERDAYAVIDVGGDDRGAYALGRYYEQLHRTDAAAYIVVNMYRPLSRDAEATISIKYEIEAAARIKFSGIINNSNLGNATTASDVMNSLPYAEQISERTGLPVVMTTVQRSLAAELASNIQNIFPIDLEEYEWQK</sequence>
<dbReference type="EMBL" id="CP046996">
    <property type="protein sequence ID" value="QHA00800.1"/>
    <property type="molecule type" value="Genomic_DNA"/>
</dbReference>
<evidence type="ECO:0000313" key="2">
    <source>
        <dbReference type="Proteomes" id="UP000430508"/>
    </source>
</evidence>
<dbReference type="Gene3D" id="3.40.50.300">
    <property type="entry name" value="P-loop containing nucleotide triphosphate hydrolases"/>
    <property type="match status" value="1"/>
</dbReference>
<reference evidence="1 2" key="1">
    <citation type="submission" date="2019-12" db="EMBL/GenBank/DDBJ databases">
        <title>Sequence classification of anaerobic respiratory reductive dehalogenases: First we see many, then we see few.</title>
        <authorList>
            <person name="Molenda O."/>
            <person name="Puentes Jacome L.A."/>
            <person name="Cao X."/>
            <person name="Nesbo C.L."/>
            <person name="Tang S."/>
            <person name="Morson N."/>
            <person name="Patron J."/>
            <person name="Lomheim L."/>
            <person name="Wishart D.S."/>
            <person name="Edwards E.A."/>
        </authorList>
    </citation>
    <scope>NUCLEOTIDE SEQUENCE [LARGE SCALE GENOMIC DNA]</scope>
    <source>
        <strain evidence="1 2">12DCA</strain>
    </source>
</reference>
<dbReference type="SUPFAM" id="SSF52540">
    <property type="entry name" value="P-loop containing nucleoside triphosphate hydrolases"/>
    <property type="match status" value="1"/>
</dbReference>
<accession>A0A857DHH9</accession>
<dbReference type="AlphaFoldDB" id="A0A857DHH9"/>
<dbReference type="Proteomes" id="UP000430508">
    <property type="component" value="Chromosome"/>
</dbReference>
<organism evidence="1 2">
    <name type="scientific">Dehalobacter restrictus</name>
    <dbReference type="NCBI Taxonomy" id="55583"/>
    <lineage>
        <taxon>Bacteria</taxon>
        <taxon>Bacillati</taxon>
        <taxon>Bacillota</taxon>
        <taxon>Clostridia</taxon>
        <taxon>Eubacteriales</taxon>
        <taxon>Desulfitobacteriaceae</taxon>
        <taxon>Dehalobacter</taxon>
    </lineage>
</organism>
<dbReference type="InterPro" id="IPR027417">
    <property type="entry name" value="P-loop_NTPase"/>
</dbReference>
<name>A0A857DHH9_9FIRM</name>